<evidence type="ECO:0000256" key="1">
    <source>
        <dbReference type="ARBA" id="ARBA00004651"/>
    </source>
</evidence>
<dbReference type="Proteomes" id="UP001168528">
    <property type="component" value="Unassembled WGS sequence"/>
</dbReference>
<feature type="domain" description="ABC3 transporter permease C-terminal" evidence="7">
    <location>
        <begin position="297"/>
        <end position="411"/>
    </location>
</feature>
<name>A0ABT8RIG3_9BACT</name>
<evidence type="ECO:0000313" key="9">
    <source>
        <dbReference type="EMBL" id="MDO1451897.1"/>
    </source>
</evidence>
<dbReference type="InterPro" id="IPR003838">
    <property type="entry name" value="ABC3_permease_C"/>
</dbReference>
<organism evidence="9 10">
    <name type="scientific">Rhodocytophaga aerolata</name>
    <dbReference type="NCBI Taxonomy" id="455078"/>
    <lineage>
        <taxon>Bacteria</taxon>
        <taxon>Pseudomonadati</taxon>
        <taxon>Bacteroidota</taxon>
        <taxon>Cytophagia</taxon>
        <taxon>Cytophagales</taxon>
        <taxon>Rhodocytophagaceae</taxon>
        <taxon>Rhodocytophaga</taxon>
    </lineage>
</organism>
<comment type="caution">
    <text evidence="9">The sequence shown here is derived from an EMBL/GenBank/DDBJ whole genome shotgun (WGS) entry which is preliminary data.</text>
</comment>
<proteinExistence type="predicted"/>
<dbReference type="EMBL" id="JAUKPO010000114">
    <property type="protein sequence ID" value="MDO1451897.1"/>
    <property type="molecule type" value="Genomic_DNA"/>
</dbReference>
<keyword evidence="10" id="KW-1185">Reference proteome</keyword>
<evidence type="ECO:0000313" key="10">
    <source>
        <dbReference type="Proteomes" id="UP001168528"/>
    </source>
</evidence>
<feature type="transmembrane region" description="Helical" evidence="6">
    <location>
        <begin position="717"/>
        <end position="745"/>
    </location>
</feature>
<dbReference type="RefSeq" id="WP_302042692.1">
    <property type="nucleotide sequence ID" value="NZ_JAUKPO010000114.1"/>
</dbReference>
<feature type="transmembrane region" description="Helical" evidence="6">
    <location>
        <begin position="338"/>
        <end position="367"/>
    </location>
</feature>
<comment type="subcellular location">
    <subcellularLocation>
        <location evidence="1">Cell membrane</location>
        <topology evidence="1">Multi-pass membrane protein</topology>
    </subcellularLocation>
</comment>
<evidence type="ECO:0000256" key="3">
    <source>
        <dbReference type="ARBA" id="ARBA00022692"/>
    </source>
</evidence>
<keyword evidence="5 6" id="KW-0472">Membrane</keyword>
<evidence type="ECO:0000256" key="6">
    <source>
        <dbReference type="SAM" id="Phobius"/>
    </source>
</evidence>
<keyword evidence="2" id="KW-1003">Cell membrane</keyword>
<keyword evidence="4 6" id="KW-1133">Transmembrane helix</keyword>
<feature type="transmembrane region" description="Helical" evidence="6">
    <location>
        <begin position="765"/>
        <end position="785"/>
    </location>
</feature>
<feature type="transmembrane region" description="Helical" evidence="6">
    <location>
        <begin position="387"/>
        <end position="414"/>
    </location>
</feature>
<keyword evidence="3 6" id="KW-0812">Transmembrane</keyword>
<dbReference type="InterPro" id="IPR025857">
    <property type="entry name" value="MacB_PCD"/>
</dbReference>
<accession>A0ABT8RIG3</accession>
<evidence type="ECO:0000259" key="7">
    <source>
        <dbReference type="Pfam" id="PF02687"/>
    </source>
</evidence>
<evidence type="ECO:0000256" key="5">
    <source>
        <dbReference type="ARBA" id="ARBA00023136"/>
    </source>
</evidence>
<feature type="domain" description="MacB-like periplasmic core" evidence="8">
    <location>
        <begin position="21"/>
        <end position="248"/>
    </location>
</feature>
<feature type="transmembrane region" description="Helical" evidence="6">
    <location>
        <begin position="435"/>
        <end position="455"/>
    </location>
</feature>
<gene>
    <name evidence="9" type="ORF">Q0590_36850</name>
</gene>
<protein>
    <submittedName>
        <fullName evidence="9">ABC transporter permease</fullName>
    </submittedName>
</protein>
<feature type="transmembrane region" description="Helical" evidence="6">
    <location>
        <begin position="292"/>
        <end position="313"/>
    </location>
</feature>
<evidence type="ECO:0000259" key="8">
    <source>
        <dbReference type="Pfam" id="PF12704"/>
    </source>
</evidence>
<dbReference type="InterPro" id="IPR050250">
    <property type="entry name" value="Macrolide_Exporter_MacB"/>
</dbReference>
<feature type="transmembrane region" description="Helical" evidence="6">
    <location>
        <begin position="20"/>
        <end position="41"/>
    </location>
</feature>
<dbReference type="Pfam" id="PF12704">
    <property type="entry name" value="MacB_PCD"/>
    <property type="match status" value="1"/>
</dbReference>
<sequence length="804" mass="90068">MIRYSFLFAFRNLAHQKTSAIINISGLVLGFTCFLLLFMAFQYELSYDRFHSKANRIYRINTHTLGKDGIFYNTGSPFPMASAVRNDVTGLEKVVSIYFVEDGSITIDRHSMQKDHYQEKKQIGFVEADYFNVFDYQWISGDSQKALSQPNSVVLSEEIASKYFGGDALNKIIMLENNLPLKVTGVVRDSPANTVLPFKLFVSFQSLKDYLSKDFNLHSWQMIASHMQTYVLLPEQVEPQQVAKQLPDLISKYVNETDRKGREHSLQPLHEIHVDTRYESTNQTPVTAKASIWLMLLIGTFILLIACINYINLTTAHAIKRSKEVGLRKLLGSSRIHLFIQFISETLIITLSSMVLASILAALFLPWLNELLRIAIPHHLLYNLTNLAIIIGCILVVSLVAGIYPASLLSGFELTGALKNKIKTAHVGDLSFRRGLVMTQFFISQLLIISTIVIIHQVEYFTSAYVGFDKEAIITLSLPDSNPTTLRQLRTELLGSTAIQQVSFAFNHPLSDYQFTVNFQYKASGNEDKYPVELKPVDSHYINTYGLTLLAGQNLNEHDSIHSFIVNEALVRKMGLSTPQDAIGKVINLTPGDESPQVITGVVADFHSQSLHQAIGTCILLKIPSFLSTAGIKVNPKGLKQAIQEIEKVWSRIYPDKVFAYQFLDQTMAGFYQKEIQLGKLLKIVTSIAILIGCLGVYGLVLCAAQGRRKEIGIRKTLGAGVINILLLLTKESILLILLASLLAWPLAWYSMNKWLENFSYHITLSGWIFVFAGGVVVLIAFLTISFQAIKAALANPIHSLRNE</sequence>
<dbReference type="PANTHER" id="PTHR30572">
    <property type="entry name" value="MEMBRANE COMPONENT OF TRANSPORTER-RELATED"/>
    <property type="match status" value="1"/>
</dbReference>
<feature type="domain" description="ABC3 transporter permease C-terminal" evidence="7">
    <location>
        <begin position="685"/>
        <end position="793"/>
    </location>
</feature>
<feature type="transmembrane region" description="Helical" evidence="6">
    <location>
        <begin position="684"/>
        <end position="705"/>
    </location>
</feature>
<evidence type="ECO:0000256" key="4">
    <source>
        <dbReference type="ARBA" id="ARBA00022989"/>
    </source>
</evidence>
<reference evidence="9" key="1">
    <citation type="submission" date="2023-07" db="EMBL/GenBank/DDBJ databases">
        <title>The genome sequence of Rhodocytophaga aerolata KACC 12507.</title>
        <authorList>
            <person name="Zhang X."/>
        </authorList>
    </citation>
    <scope>NUCLEOTIDE SEQUENCE</scope>
    <source>
        <strain evidence="9">KACC 12507</strain>
    </source>
</reference>
<evidence type="ECO:0000256" key="2">
    <source>
        <dbReference type="ARBA" id="ARBA00022475"/>
    </source>
</evidence>
<dbReference type="Pfam" id="PF02687">
    <property type="entry name" value="FtsX"/>
    <property type="match status" value="2"/>
</dbReference>
<dbReference type="PANTHER" id="PTHR30572:SF18">
    <property type="entry name" value="ABC-TYPE MACROLIDE FAMILY EXPORT SYSTEM PERMEASE COMPONENT 2"/>
    <property type="match status" value="1"/>
</dbReference>